<evidence type="ECO:0000313" key="1">
    <source>
        <dbReference type="EMBL" id="AXM97790.1"/>
    </source>
</evidence>
<reference evidence="1 2" key="1">
    <citation type="submission" date="2018-07" db="EMBL/GenBank/DDBJ databases">
        <title>Complete genome sequence of a Pseudomonas plecoglossicida strain pathogenic to the marine fish, Larimichthys crocea.</title>
        <authorList>
            <person name="Tao Z."/>
        </authorList>
    </citation>
    <scope>NUCLEOTIDE SEQUENCE [LARGE SCALE GENOMIC DNA]</scope>
    <source>
        <strain evidence="1 2">XSDHY-P</strain>
    </source>
</reference>
<accession>A0AAD0QYB1</accession>
<protein>
    <submittedName>
        <fullName evidence="1">Transcriptional regulator</fullName>
    </submittedName>
</protein>
<organism evidence="1 2">
    <name type="scientific">Pseudomonas plecoglossicida</name>
    <dbReference type="NCBI Taxonomy" id="70775"/>
    <lineage>
        <taxon>Bacteria</taxon>
        <taxon>Pseudomonadati</taxon>
        <taxon>Pseudomonadota</taxon>
        <taxon>Gammaproteobacteria</taxon>
        <taxon>Pseudomonadales</taxon>
        <taxon>Pseudomonadaceae</taxon>
        <taxon>Pseudomonas</taxon>
    </lineage>
</organism>
<dbReference type="RefSeq" id="WP_016392891.1">
    <property type="nucleotide sequence ID" value="NZ_CP031146.1"/>
</dbReference>
<evidence type="ECO:0000313" key="2">
    <source>
        <dbReference type="Proteomes" id="UP000256503"/>
    </source>
</evidence>
<dbReference type="AlphaFoldDB" id="A0AAD0QYB1"/>
<sequence>MLAHSPLDNRLIPQPAFYAALGMSRSGGEKLKQSDPTFPKPIKFGESRQAAVYYSVAEVEAYLAAKIAERNTRYKMSKESTPSSPPEQPL</sequence>
<dbReference type="GeneID" id="49615586"/>
<dbReference type="EMBL" id="CP031146">
    <property type="protein sequence ID" value="AXM97790.1"/>
    <property type="molecule type" value="Genomic_DNA"/>
</dbReference>
<dbReference type="Proteomes" id="UP000256503">
    <property type="component" value="Chromosome"/>
</dbReference>
<gene>
    <name evidence="1" type="ORF">DVB73_19380</name>
</gene>
<proteinExistence type="predicted"/>
<name>A0AAD0QYB1_PSEDL</name>